<protein>
    <submittedName>
        <fullName evidence="2">Uncharacterized protein</fullName>
    </submittedName>
</protein>
<evidence type="ECO:0000313" key="3">
    <source>
        <dbReference type="Proteomes" id="UP000178534"/>
    </source>
</evidence>
<keyword evidence="1" id="KW-0812">Transmembrane</keyword>
<name>A0A1G2DJ54_9BACT</name>
<proteinExistence type="predicted"/>
<keyword evidence="1" id="KW-1133">Transmembrane helix</keyword>
<dbReference type="Proteomes" id="UP000178534">
    <property type="component" value="Unassembled WGS sequence"/>
</dbReference>
<feature type="transmembrane region" description="Helical" evidence="1">
    <location>
        <begin position="37"/>
        <end position="57"/>
    </location>
</feature>
<reference evidence="2 3" key="1">
    <citation type="journal article" date="2016" name="Nat. Commun.">
        <title>Thousands of microbial genomes shed light on interconnected biogeochemical processes in an aquifer system.</title>
        <authorList>
            <person name="Anantharaman K."/>
            <person name="Brown C.T."/>
            <person name="Hug L.A."/>
            <person name="Sharon I."/>
            <person name="Castelle C.J."/>
            <person name="Probst A.J."/>
            <person name="Thomas B.C."/>
            <person name="Singh A."/>
            <person name="Wilkins M.J."/>
            <person name="Karaoz U."/>
            <person name="Brodie E.L."/>
            <person name="Williams K.H."/>
            <person name="Hubbard S.S."/>
            <person name="Banfield J.F."/>
        </authorList>
    </citation>
    <scope>NUCLEOTIDE SEQUENCE [LARGE SCALE GENOMIC DNA]</scope>
</reference>
<keyword evidence="1" id="KW-0472">Membrane</keyword>
<dbReference type="AlphaFoldDB" id="A0A1G2DJ54"/>
<comment type="caution">
    <text evidence="2">The sequence shown here is derived from an EMBL/GenBank/DDBJ whole genome shotgun (WGS) entry which is preliminary data.</text>
</comment>
<evidence type="ECO:0000313" key="2">
    <source>
        <dbReference type="EMBL" id="OGZ13697.1"/>
    </source>
</evidence>
<organism evidence="2 3">
    <name type="scientific">Candidatus Lloydbacteria bacterium RIFCSPLOWO2_01_FULL_50_20</name>
    <dbReference type="NCBI Taxonomy" id="1798665"/>
    <lineage>
        <taxon>Bacteria</taxon>
        <taxon>Candidatus Lloydiibacteriota</taxon>
    </lineage>
</organism>
<evidence type="ECO:0000256" key="1">
    <source>
        <dbReference type="SAM" id="Phobius"/>
    </source>
</evidence>
<sequence length="93" mass="10761">MPKFPCEIYPENKIAACPIFLTIEQNRYLHSIANGPLHYNGSAGALLYVFLTIVMFLKHGKQFVHGLRKRNLYDGDRFAQQTILNKIYFKSLL</sequence>
<gene>
    <name evidence="2" type="ORF">A2942_03970</name>
</gene>
<accession>A0A1G2DJ54</accession>
<dbReference type="EMBL" id="MHLP01000005">
    <property type="protein sequence ID" value="OGZ13697.1"/>
    <property type="molecule type" value="Genomic_DNA"/>
</dbReference>